<dbReference type="InterPro" id="IPR000845">
    <property type="entry name" value="Nucleoside_phosphorylase_d"/>
</dbReference>
<organism evidence="5 6">
    <name type="scientific">Thermodesulforhabdus norvegica</name>
    <dbReference type="NCBI Taxonomy" id="39841"/>
    <lineage>
        <taxon>Bacteria</taxon>
        <taxon>Pseudomonadati</taxon>
        <taxon>Thermodesulfobacteriota</taxon>
        <taxon>Syntrophobacteria</taxon>
        <taxon>Syntrophobacterales</taxon>
        <taxon>Thermodesulforhabdaceae</taxon>
        <taxon>Thermodesulforhabdus</taxon>
    </lineage>
</organism>
<dbReference type="Proteomes" id="UP000199611">
    <property type="component" value="Unassembled WGS sequence"/>
</dbReference>
<dbReference type="Gene3D" id="3.40.50.1580">
    <property type="entry name" value="Nucleoside phosphorylase domain"/>
    <property type="match status" value="1"/>
</dbReference>
<dbReference type="InterPro" id="IPR035994">
    <property type="entry name" value="Nucleoside_phosphorylase_sf"/>
</dbReference>
<protein>
    <recommendedName>
        <fullName evidence="2">Uridine phosphorylase</fullName>
        <ecNumber evidence="1">2.4.2.3</ecNumber>
    </recommendedName>
</protein>
<sequence>MLVLLQGSLPTVNTRNLIGAVNGAGDRPVIEPRKGKREGLLPEVGCFVFVPDDIRLFLRRVRYQVSKRSRIFLSNCYVFSDGTKARWCLLGPILGAPQAVMVLEKAVALGVRDVVALGWCGSLQESVKIGDVVVPIGFFSEEGTSSHYPVVEAEKIGVAAGAGLSCLKILEKRRIPIHRGVVWTTDAPFRETVGKVLFYKQKGVLAVDMESSALARGASYRGVNLLIILIVSDHLYTLKWHHGLKEAVFKERRKQVIEAVVKALDNGEKDEGRS</sequence>
<dbReference type="CDD" id="cd09007">
    <property type="entry name" value="NP-I_spr0068"/>
    <property type="match status" value="1"/>
</dbReference>
<keyword evidence="6" id="KW-1185">Reference proteome</keyword>
<dbReference type="GO" id="GO:0004850">
    <property type="term" value="F:uridine phosphorylase activity"/>
    <property type="evidence" value="ECO:0007669"/>
    <property type="project" value="UniProtKB-EC"/>
</dbReference>
<feature type="domain" description="Nucleoside phosphorylase" evidence="4">
    <location>
        <begin position="45"/>
        <end position="260"/>
    </location>
</feature>
<dbReference type="EMBL" id="FOUU01000003">
    <property type="protein sequence ID" value="SFM73331.1"/>
    <property type="molecule type" value="Genomic_DNA"/>
</dbReference>
<proteinExistence type="predicted"/>
<dbReference type="RefSeq" id="WP_093394390.1">
    <property type="nucleotide sequence ID" value="NZ_FOUU01000003.1"/>
</dbReference>
<dbReference type="GO" id="GO:0009116">
    <property type="term" value="P:nucleoside metabolic process"/>
    <property type="evidence" value="ECO:0007669"/>
    <property type="project" value="InterPro"/>
</dbReference>
<evidence type="ECO:0000259" key="4">
    <source>
        <dbReference type="Pfam" id="PF01048"/>
    </source>
</evidence>
<evidence type="ECO:0000313" key="6">
    <source>
        <dbReference type="Proteomes" id="UP000199611"/>
    </source>
</evidence>
<reference evidence="5 6" key="1">
    <citation type="submission" date="2016-10" db="EMBL/GenBank/DDBJ databases">
        <authorList>
            <person name="de Groot N.N."/>
        </authorList>
    </citation>
    <scope>NUCLEOTIDE SEQUENCE [LARGE SCALE GENOMIC DNA]</scope>
    <source>
        <strain evidence="5 6">DSM 9990</strain>
    </source>
</reference>
<accession>A0A1I4T9P8</accession>
<name>A0A1I4T9P8_9BACT</name>
<dbReference type="OrthoDB" id="7945729at2"/>
<dbReference type="PANTHER" id="PTHR43691">
    <property type="entry name" value="URIDINE PHOSPHORYLASE"/>
    <property type="match status" value="1"/>
</dbReference>
<dbReference type="AlphaFoldDB" id="A0A1I4T9P8"/>
<dbReference type="SUPFAM" id="SSF53167">
    <property type="entry name" value="Purine and uridine phosphorylases"/>
    <property type="match status" value="1"/>
</dbReference>
<dbReference type="Pfam" id="PF01048">
    <property type="entry name" value="PNP_UDP_1"/>
    <property type="match status" value="1"/>
</dbReference>
<dbReference type="STRING" id="39841.SAMN05660836_01299"/>
<evidence type="ECO:0000256" key="2">
    <source>
        <dbReference type="ARBA" id="ARBA00021980"/>
    </source>
</evidence>
<evidence type="ECO:0000256" key="1">
    <source>
        <dbReference type="ARBA" id="ARBA00011888"/>
    </source>
</evidence>
<comment type="catalytic activity">
    <reaction evidence="3">
        <text>uridine + phosphate = alpha-D-ribose 1-phosphate + uracil</text>
        <dbReference type="Rhea" id="RHEA:24388"/>
        <dbReference type="ChEBI" id="CHEBI:16704"/>
        <dbReference type="ChEBI" id="CHEBI:17568"/>
        <dbReference type="ChEBI" id="CHEBI:43474"/>
        <dbReference type="ChEBI" id="CHEBI:57720"/>
        <dbReference type="EC" id="2.4.2.3"/>
    </reaction>
</comment>
<evidence type="ECO:0000256" key="3">
    <source>
        <dbReference type="ARBA" id="ARBA00048447"/>
    </source>
</evidence>
<dbReference type="EC" id="2.4.2.3" evidence="1"/>
<gene>
    <name evidence="5" type="ORF">SAMN05660836_01299</name>
</gene>
<dbReference type="GO" id="GO:0005829">
    <property type="term" value="C:cytosol"/>
    <property type="evidence" value="ECO:0007669"/>
    <property type="project" value="TreeGrafter"/>
</dbReference>
<dbReference type="PANTHER" id="PTHR43691:SF11">
    <property type="entry name" value="FI09636P-RELATED"/>
    <property type="match status" value="1"/>
</dbReference>
<evidence type="ECO:0000313" key="5">
    <source>
        <dbReference type="EMBL" id="SFM73331.1"/>
    </source>
</evidence>